<dbReference type="InterPro" id="IPR035906">
    <property type="entry name" value="MetI-like_sf"/>
</dbReference>
<feature type="transmembrane region" description="Helical" evidence="7">
    <location>
        <begin position="90"/>
        <end position="113"/>
    </location>
</feature>
<keyword evidence="3" id="KW-1003">Cell membrane</keyword>
<keyword evidence="2 7" id="KW-0813">Transport</keyword>
<dbReference type="OrthoDB" id="9793490at2"/>
<name>A0A3E0VE46_9MICO</name>
<keyword evidence="4 7" id="KW-0812">Transmembrane</keyword>
<evidence type="ECO:0000259" key="8">
    <source>
        <dbReference type="PROSITE" id="PS50928"/>
    </source>
</evidence>
<evidence type="ECO:0000256" key="6">
    <source>
        <dbReference type="ARBA" id="ARBA00023136"/>
    </source>
</evidence>
<dbReference type="Proteomes" id="UP000256486">
    <property type="component" value="Unassembled WGS sequence"/>
</dbReference>
<evidence type="ECO:0000256" key="5">
    <source>
        <dbReference type="ARBA" id="ARBA00022989"/>
    </source>
</evidence>
<keyword evidence="6 7" id="KW-0472">Membrane</keyword>
<keyword evidence="5 7" id="KW-1133">Transmembrane helix</keyword>
<dbReference type="SUPFAM" id="SSF161098">
    <property type="entry name" value="MetI-like"/>
    <property type="match status" value="1"/>
</dbReference>
<dbReference type="RefSeq" id="WP_116413428.1">
    <property type="nucleotide sequence ID" value="NZ_NBWZ01000001.1"/>
</dbReference>
<feature type="transmembrane region" description="Helical" evidence="7">
    <location>
        <begin position="196"/>
        <end position="214"/>
    </location>
</feature>
<sequence>MSVLANNQVPLADIPALVLPALGETLIMVGIVMAIVVVVGIPLGSIIHNLAPGGLFENPPLHQVLSWIVSIGRSLPFLILMASIVPFTRFITGTNIGIAAAVVPMSIAGIAFFTRIVENSLRSVPPSLVRVAKASGGSRLQIIRTAQLAEAVPSLIGGLTINTIAMIEYSAIAGTIGAGGIGYVAVTYGYQRFDNTVMGATIIILVATVALVQVTGDRLVRMTTPHAATAGGRRYARRIARADIEAANAASPA</sequence>
<dbReference type="InterPro" id="IPR051322">
    <property type="entry name" value="AA_ABC_Transporter_Permease"/>
</dbReference>
<evidence type="ECO:0000256" key="1">
    <source>
        <dbReference type="ARBA" id="ARBA00004651"/>
    </source>
</evidence>
<dbReference type="GO" id="GO:0048473">
    <property type="term" value="P:D-methionine transmembrane transport"/>
    <property type="evidence" value="ECO:0007669"/>
    <property type="project" value="TreeGrafter"/>
</dbReference>
<dbReference type="PROSITE" id="PS50928">
    <property type="entry name" value="ABC_TM1"/>
    <property type="match status" value="1"/>
</dbReference>
<organism evidence="9 10">
    <name type="scientific">Subtercola boreus</name>
    <dbReference type="NCBI Taxonomy" id="120213"/>
    <lineage>
        <taxon>Bacteria</taxon>
        <taxon>Bacillati</taxon>
        <taxon>Actinomycetota</taxon>
        <taxon>Actinomycetes</taxon>
        <taxon>Micrococcales</taxon>
        <taxon>Microbacteriaceae</taxon>
        <taxon>Subtercola</taxon>
    </lineage>
</organism>
<evidence type="ECO:0000256" key="7">
    <source>
        <dbReference type="RuleBase" id="RU363032"/>
    </source>
</evidence>
<evidence type="ECO:0000313" key="10">
    <source>
        <dbReference type="Proteomes" id="UP000256486"/>
    </source>
</evidence>
<dbReference type="AlphaFoldDB" id="A0A3E0VE46"/>
<proteinExistence type="inferred from homology"/>
<comment type="caution">
    <text evidence="9">The sequence shown here is derived from an EMBL/GenBank/DDBJ whole genome shotgun (WGS) entry which is preliminary data.</text>
</comment>
<dbReference type="PANTHER" id="PTHR30450">
    <property type="entry name" value="ABC TRANSPORTER PERMEASE"/>
    <property type="match status" value="1"/>
</dbReference>
<dbReference type="Pfam" id="PF00528">
    <property type="entry name" value="BPD_transp_1"/>
    <property type="match status" value="1"/>
</dbReference>
<accession>A0A3E0VE46</accession>
<keyword evidence="10" id="KW-1185">Reference proteome</keyword>
<evidence type="ECO:0000313" key="9">
    <source>
        <dbReference type="EMBL" id="RFA08011.1"/>
    </source>
</evidence>
<feature type="domain" description="ABC transmembrane type-1" evidence="8">
    <location>
        <begin position="22"/>
        <end position="215"/>
    </location>
</feature>
<evidence type="ECO:0000256" key="3">
    <source>
        <dbReference type="ARBA" id="ARBA00022475"/>
    </source>
</evidence>
<reference evidence="9 10" key="1">
    <citation type="submission" date="2017-04" db="EMBL/GenBank/DDBJ databases">
        <title>Comparative genome analysis of Subtercola boreus.</title>
        <authorList>
            <person name="Cho Y.-J."/>
            <person name="Cho A."/>
            <person name="Kim O.-S."/>
            <person name="Lee J.-I."/>
        </authorList>
    </citation>
    <scope>NUCLEOTIDE SEQUENCE [LARGE SCALE GENOMIC DNA]</scope>
    <source>
        <strain evidence="9 10">K300</strain>
    </source>
</reference>
<feature type="transmembrane region" description="Helical" evidence="7">
    <location>
        <begin position="64"/>
        <end position="84"/>
    </location>
</feature>
<dbReference type="PANTHER" id="PTHR30450:SF1">
    <property type="entry name" value="D-METHIONINE TRANSPORT SYSTEM PERMEASE PROTEIN METI-RELATED"/>
    <property type="match status" value="1"/>
</dbReference>
<gene>
    <name evidence="9" type="ORF">B7R54_01340</name>
</gene>
<feature type="transmembrane region" description="Helical" evidence="7">
    <location>
        <begin position="169"/>
        <end position="190"/>
    </location>
</feature>
<comment type="similarity">
    <text evidence="7">Belongs to the binding-protein-dependent transport system permease family.</text>
</comment>
<dbReference type="CDD" id="cd06261">
    <property type="entry name" value="TM_PBP2"/>
    <property type="match status" value="1"/>
</dbReference>
<dbReference type="InterPro" id="IPR000515">
    <property type="entry name" value="MetI-like"/>
</dbReference>
<dbReference type="Gene3D" id="1.10.3720.10">
    <property type="entry name" value="MetI-like"/>
    <property type="match status" value="1"/>
</dbReference>
<feature type="transmembrane region" description="Helical" evidence="7">
    <location>
        <begin position="25"/>
        <end position="43"/>
    </location>
</feature>
<evidence type="ECO:0000256" key="4">
    <source>
        <dbReference type="ARBA" id="ARBA00022692"/>
    </source>
</evidence>
<protein>
    <submittedName>
        <fullName evidence="9">ABC transporter permease</fullName>
    </submittedName>
</protein>
<dbReference type="GO" id="GO:0005886">
    <property type="term" value="C:plasma membrane"/>
    <property type="evidence" value="ECO:0007669"/>
    <property type="project" value="UniProtKB-SubCell"/>
</dbReference>
<dbReference type="EMBL" id="NBWZ01000001">
    <property type="protein sequence ID" value="RFA08011.1"/>
    <property type="molecule type" value="Genomic_DNA"/>
</dbReference>
<evidence type="ECO:0000256" key="2">
    <source>
        <dbReference type="ARBA" id="ARBA00022448"/>
    </source>
</evidence>
<comment type="subcellular location">
    <subcellularLocation>
        <location evidence="1 7">Cell membrane</location>
        <topology evidence="1 7">Multi-pass membrane protein</topology>
    </subcellularLocation>
</comment>